<reference evidence="2" key="1">
    <citation type="submission" date="2019-08" db="EMBL/GenBank/DDBJ databases">
        <authorList>
            <person name="Kucharzyk K."/>
            <person name="Murdoch R.W."/>
            <person name="Higgins S."/>
            <person name="Loffler F."/>
        </authorList>
    </citation>
    <scope>NUCLEOTIDE SEQUENCE</scope>
</reference>
<name>A0A645AAP6_9ZZZZ</name>
<feature type="region of interest" description="Disordered" evidence="1">
    <location>
        <begin position="200"/>
        <end position="299"/>
    </location>
</feature>
<feature type="compositionally biased region" description="Polar residues" evidence="1">
    <location>
        <begin position="217"/>
        <end position="230"/>
    </location>
</feature>
<evidence type="ECO:0000313" key="2">
    <source>
        <dbReference type="EMBL" id="MPM46754.1"/>
    </source>
</evidence>
<feature type="compositionally biased region" description="Polar residues" evidence="1">
    <location>
        <begin position="1"/>
        <end position="10"/>
    </location>
</feature>
<organism evidence="2">
    <name type="scientific">bioreactor metagenome</name>
    <dbReference type="NCBI Taxonomy" id="1076179"/>
    <lineage>
        <taxon>unclassified sequences</taxon>
        <taxon>metagenomes</taxon>
        <taxon>ecological metagenomes</taxon>
    </lineage>
</organism>
<dbReference type="AlphaFoldDB" id="A0A645AAP6"/>
<comment type="caution">
    <text evidence="2">The sequence shown here is derived from an EMBL/GenBank/DDBJ whole genome shotgun (WGS) entry which is preliminary data.</text>
</comment>
<sequence>MEFQPTQTTVAGEENVGPPLPRSVRARPRVGMFDAVRHQIGQFTCPRYLGRSQKPNAQVVDLPGQHRPIQLRGEPDGQFLSIHPRKAQVVRLQRINPWRCNAGLHAFDKASVDRHIGERLSIRQWLPAPWFLNPVERLQLCQHTQCFRHRHAQGVLDLAQRQLRERFGRDLILEQRKQSQALVVSDSLPPVLNDLDVDLGAPQHVEGGAPAPDELRTQVTGHPTARQSRSSPREQFPCIDSSKAAIERTRHIPNGKTGQHPGMSRSLRHHLPRCHCLVSPMSTVKTPSPHRTRGDSESL</sequence>
<accession>A0A645AAP6</accession>
<gene>
    <name evidence="2" type="ORF">SDC9_93460</name>
</gene>
<protein>
    <submittedName>
        <fullName evidence="2">Uncharacterized protein</fullName>
    </submittedName>
</protein>
<proteinExistence type="predicted"/>
<feature type="region of interest" description="Disordered" evidence="1">
    <location>
        <begin position="1"/>
        <end position="25"/>
    </location>
</feature>
<evidence type="ECO:0000256" key="1">
    <source>
        <dbReference type="SAM" id="MobiDB-lite"/>
    </source>
</evidence>
<dbReference type="EMBL" id="VSSQ01011401">
    <property type="protein sequence ID" value="MPM46754.1"/>
    <property type="molecule type" value="Genomic_DNA"/>
</dbReference>